<dbReference type="RefSeq" id="WP_060622119.1">
    <property type="nucleotide sequence ID" value="NZ_LCZJ02000015.1"/>
</dbReference>
<dbReference type="Proteomes" id="UP000054709">
    <property type="component" value="Unassembled WGS sequence"/>
</dbReference>
<organism evidence="2 3">
    <name type="scientific">Paenibacillus etheri</name>
    <dbReference type="NCBI Taxonomy" id="1306852"/>
    <lineage>
        <taxon>Bacteria</taxon>
        <taxon>Bacillati</taxon>
        <taxon>Bacillota</taxon>
        <taxon>Bacilli</taxon>
        <taxon>Bacillales</taxon>
        <taxon>Paenibacillaceae</taxon>
        <taxon>Paenibacillus</taxon>
    </lineage>
</organism>
<gene>
    <name evidence="2" type="ORF">UQ64_06740</name>
</gene>
<feature type="region of interest" description="Disordered" evidence="1">
    <location>
        <begin position="1"/>
        <end position="20"/>
    </location>
</feature>
<reference evidence="2 3" key="1">
    <citation type="journal article" date="2015" name="Int. Biodeterior. Biodegradation">
        <title>Physiological and genetic screening methods for the isolation of methyl tert-butyl ether-degrading bacteria for bioremediation purposes.</title>
        <authorList>
            <person name="Guisado I.M."/>
            <person name="Purswani J."/>
            <person name="Gonzalez Lopez J."/>
            <person name="Pozo C."/>
        </authorList>
    </citation>
    <scope>NUCLEOTIDE SEQUENCE [LARGE SCALE GENOMIC DNA]</scope>
    <source>
        <strain evidence="2 3">SH7</strain>
    </source>
</reference>
<proteinExistence type="predicted"/>
<dbReference type="InterPro" id="IPR038559">
    <property type="entry name" value="XkdN-like_sf"/>
</dbReference>
<protein>
    <submittedName>
        <fullName evidence="2">Uncharacterized protein</fullName>
    </submittedName>
</protein>
<evidence type="ECO:0000313" key="2">
    <source>
        <dbReference type="EMBL" id="KTD88182.1"/>
    </source>
</evidence>
<sequence>MSDKLEKYLSKGKAGSNDDTITVPADGEKWSVRRLTTIEVRRSYELAYEENGDPKDSYNEIDVMIVKATEHEFDWNNKDLLLAFNCTSKYELPPRILDNPADYAELSKAVNKFQETKDALLKEAKNSSSKTEKQAG</sequence>
<evidence type="ECO:0000313" key="3">
    <source>
        <dbReference type="Proteomes" id="UP000054709"/>
    </source>
</evidence>
<dbReference type="EMBL" id="LCZJ02000015">
    <property type="protein sequence ID" value="KTD88182.1"/>
    <property type="molecule type" value="Genomic_DNA"/>
</dbReference>
<keyword evidence="3" id="KW-1185">Reference proteome</keyword>
<accession>A0A0W1B3S6</accession>
<name>A0A0W1B3S6_9BACL</name>
<comment type="caution">
    <text evidence="2">The sequence shown here is derived from an EMBL/GenBank/DDBJ whole genome shotgun (WGS) entry which is preliminary data.</text>
</comment>
<dbReference type="OrthoDB" id="2610300at2"/>
<evidence type="ECO:0000256" key="1">
    <source>
        <dbReference type="SAM" id="MobiDB-lite"/>
    </source>
</evidence>
<dbReference type="Gene3D" id="3.30.2220.30">
    <property type="match status" value="1"/>
</dbReference>
<dbReference type="AlphaFoldDB" id="A0A0W1B3S6"/>